<organism evidence="1 2">
    <name type="scientific">Rotaria sordida</name>
    <dbReference type="NCBI Taxonomy" id="392033"/>
    <lineage>
        <taxon>Eukaryota</taxon>
        <taxon>Metazoa</taxon>
        <taxon>Spiralia</taxon>
        <taxon>Gnathifera</taxon>
        <taxon>Rotifera</taxon>
        <taxon>Eurotatoria</taxon>
        <taxon>Bdelloidea</taxon>
        <taxon>Philodinida</taxon>
        <taxon>Philodinidae</taxon>
        <taxon>Rotaria</taxon>
    </lineage>
</organism>
<evidence type="ECO:0000313" key="1">
    <source>
        <dbReference type="EMBL" id="CAF4042322.1"/>
    </source>
</evidence>
<dbReference type="AlphaFoldDB" id="A0A819R6X6"/>
<dbReference type="Proteomes" id="UP000663874">
    <property type="component" value="Unassembled WGS sequence"/>
</dbReference>
<comment type="caution">
    <text evidence="1">The sequence shown here is derived from an EMBL/GenBank/DDBJ whole genome shotgun (WGS) entry which is preliminary data.</text>
</comment>
<evidence type="ECO:0000313" key="2">
    <source>
        <dbReference type="Proteomes" id="UP000663874"/>
    </source>
</evidence>
<reference evidence="1" key="1">
    <citation type="submission" date="2021-02" db="EMBL/GenBank/DDBJ databases">
        <authorList>
            <person name="Nowell W R."/>
        </authorList>
    </citation>
    <scope>NUCLEOTIDE SEQUENCE</scope>
</reference>
<sequence length="160" mass="18470">MINPASEAEPNDINTDVSYITDYIADQQSSFKDINSDSKKFHLNEISMPTECKIDQFNDNHVYDDNELSNDAQDKKFEELDDINTVQQIQTNMTVPSGAAEMIQQTSVHHRWFTFLSKIPFFHKSEKPKKSQARRLKLCEIYRFADKLDVFLMIIGTIAG</sequence>
<proteinExistence type="predicted"/>
<gene>
    <name evidence="1" type="ORF">FNK824_LOCUS28248</name>
</gene>
<accession>A0A819R6X6</accession>
<dbReference type="EMBL" id="CAJOBE010007654">
    <property type="protein sequence ID" value="CAF4042322.1"/>
    <property type="molecule type" value="Genomic_DNA"/>
</dbReference>
<name>A0A819R6X6_9BILA</name>
<protein>
    <submittedName>
        <fullName evidence="1">Uncharacterized protein</fullName>
    </submittedName>
</protein>